<dbReference type="EMBL" id="JAYMYS010000006">
    <property type="protein sequence ID" value="KAK7389748.1"/>
    <property type="molecule type" value="Genomic_DNA"/>
</dbReference>
<dbReference type="Proteomes" id="UP001386955">
    <property type="component" value="Unassembled WGS sequence"/>
</dbReference>
<accession>A0AAN9S9C7</accession>
<keyword evidence="2" id="KW-1185">Reference proteome</keyword>
<evidence type="ECO:0000313" key="2">
    <source>
        <dbReference type="Proteomes" id="UP001386955"/>
    </source>
</evidence>
<evidence type="ECO:0000313" key="1">
    <source>
        <dbReference type="EMBL" id="KAK7389748.1"/>
    </source>
</evidence>
<organism evidence="1 2">
    <name type="scientific">Psophocarpus tetragonolobus</name>
    <name type="common">Winged bean</name>
    <name type="synonym">Dolichos tetragonolobus</name>
    <dbReference type="NCBI Taxonomy" id="3891"/>
    <lineage>
        <taxon>Eukaryota</taxon>
        <taxon>Viridiplantae</taxon>
        <taxon>Streptophyta</taxon>
        <taxon>Embryophyta</taxon>
        <taxon>Tracheophyta</taxon>
        <taxon>Spermatophyta</taxon>
        <taxon>Magnoliopsida</taxon>
        <taxon>eudicotyledons</taxon>
        <taxon>Gunneridae</taxon>
        <taxon>Pentapetalae</taxon>
        <taxon>rosids</taxon>
        <taxon>fabids</taxon>
        <taxon>Fabales</taxon>
        <taxon>Fabaceae</taxon>
        <taxon>Papilionoideae</taxon>
        <taxon>50 kb inversion clade</taxon>
        <taxon>NPAAA clade</taxon>
        <taxon>indigoferoid/millettioid clade</taxon>
        <taxon>Phaseoleae</taxon>
        <taxon>Psophocarpus</taxon>
    </lineage>
</organism>
<comment type="caution">
    <text evidence="1">The sequence shown here is derived from an EMBL/GenBank/DDBJ whole genome shotgun (WGS) entry which is preliminary data.</text>
</comment>
<sequence>MVAADATRSSNGGDLILRLELMLTRCFSMEILRSEVVVVDVGVRPYSSMMPTTSNPVGPLSDTRIHVAPTHIFPSTVKLSSSIFLVHSPPHYLPSL</sequence>
<proteinExistence type="predicted"/>
<dbReference type="AlphaFoldDB" id="A0AAN9S9C7"/>
<name>A0AAN9S9C7_PSOTE</name>
<gene>
    <name evidence="1" type="ORF">VNO78_25039</name>
</gene>
<reference evidence="1 2" key="1">
    <citation type="submission" date="2024-01" db="EMBL/GenBank/DDBJ databases">
        <title>The genomes of 5 underutilized Papilionoideae crops provide insights into root nodulation and disease resistanc.</title>
        <authorList>
            <person name="Jiang F."/>
        </authorList>
    </citation>
    <scope>NUCLEOTIDE SEQUENCE [LARGE SCALE GENOMIC DNA]</scope>
    <source>
        <strain evidence="1">DUOXIRENSHENG_FW03</strain>
        <tissue evidence="1">Leaves</tissue>
    </source>
</reference>
<protein>
    <submittedName>
        <fullName evidence="1">Uncharacterized protein</fullName>
    </submittedName>
</protein>